<name>A0A9D2GVT5_9BACT</name>
<evidence type="ECO:0000313" key="6">
    <source>
        <dbReference type="EMBL" id="HIZ89940.1"/>
    </source>
</evidence>
<accession>A0A9D2GVT5</accession>
<keyword evidence="2" id="KW-0547">Nucleotide-binding</keyword>
<dbReference type="InterPro" id="IPR035911">
    <property type="entry name" value="MurE/MurF_N"/>
</dbReference>
<dbReference type="EMBL" id="DXAQ01000125">
    <property type="protein sequence ID" value="HIZ89940.1"/>
    <property type="molecule type" value="Genomic_DNA"/>
</dbReference>
<dbReference type="Pfam" id="PF08245">
    <property type="entry name" value="Mur_ligase_M"/>
    <property type="match status" value="1"/>
</dbReference>
<feature type="domain" description="Mur ligase N-terminal catalytic" evidence="4">
    <location>
        <begin position="23"/>
        <end position="92"/>
    </location>
</feature>
<dbReference type="PANTHER" id="PTHR43024">
    <property type="entry name" value="UDP-N-ACETYLMURAMOYL-TRIPEPTIDE--D-ALANYL-D-ALANINE LIGASE"/>
    <property type="match status" value="1"/>
</dbReference>
<sequence length="442" mass="49468">MKVSEIIIKLPAINCEIVQDKEINGAFLDSRLVKEDSLFFASCGENADGNLYAQKALDSGAAAVIMDNESLYNEVKGNKILVKDTLDYMQKLGKIRFDELHNSNKRVIAVTGSFGKTGMKEMLKYIFSQQERVYATEGNKNNMLGVLLTGCGIDDKAGTVIIELGSNNFGEIKELTEIVRPNIAIVTSVGHAHIGRFKTFERLIFEKMSISDGLSKGGELIIPTKLTPFVPKGDFKFRTFGESAFSGIRITSYEHKGEYITFTTNLTHREFRINHPYLHIAENSLCAIYAALLSNIDEEKIAAGLLEYKSAKGHGSFEKIGNIFLIDDSYNAGFESFIKCTESLHLMKQSPKYAVFGEMGEIEGYEEELYNEITQLAFSYPDINFYLVGKSYEKAGELVNRKIFLTKEDCIKAVKEITEGVIIVKASRAKKFEDIVKVIKEK</sequence>
<dbReference type="Gene3D" id="3.40.1390.10">
    <property type="entry name" value="MurE/MurF, N-terminal domain"/>
    <property type="match status" value="1"/>
</dbReference>
<dbReference type="PANTHER" id="PTHR43024:SF1">
    <property type="entry name" value="UDP-N-ACETYLMURAMOYL-TRIPEPTIDE--D-ALANYL-D-ALANINE LIGASE"/>
    <property type="match status" value="1"/>
</dbReference>
<dbReference type="InterPro" id="IPR051046">
    <property type="entry name" value="MurCDEF_CellWall_CoF430Synth"/>
</dbReference>
<evidence type="ECO:0000256" key="3">
    <source>
        <dbReference type="ARBA" id="ARBA00022840"/>
    </source>
</evidence>
<dbReference type="InterPro" id="IPR036615">
    <property type="entry name" value="Mur_ligase_C_dom_sf"/>
</dbReference>
<evidence type="ECO:0000256" key="2">
    <source>
        <dbReference type="ARBA" id="ARBA00022741"/>
    </source>
</evidence>
<reference evidence="6" key="1">
    <citation type="journal article" date="2021" name="PeerJ">
        <title>Extensive microbial diversity within the chicken gut microbiome revealed by metagenomics and culture.</title>
        <authorList>
            <person name="Gilroy R."/>
            <person name="Ravi A."/>
            <person name="Getino M."/>
            <person name="Pursley I."/>
            <person name="Horton D.L."/>
            <person name="Alikhan N.F."/>
            <person name="Baker D."/>
            <person name="Gharbi K."/>
            <person name="Hall N."/>
            <person name="Watson M."/>
            <person name="Adriaenssens E.M."/>
            <person name="Foster-Nyarko E."/>
            <person name="Jarju S."/>
            <person name="Secka A."/>
            <person name="Antonio M."/>
            <person name="Oren A."/>
            <person name="Chaudhuri R.R."/>
            <person name="La Ragione R."/>
            <person name="Hildebrand F."/>
            <person name="Pallen M.J."/>
        </authorList>
    </citation>
    <scope>NUCLEOTIDE SEQUENCE</scope>
    <source>
        <strain evidence="6">ChiW4-1371</strain>
    </source>
</reference>
<dbReference type="InterPro" id="IPR000713">
    <property type="entry name" value="Mur_ligase_N"/>
</dbReference>
<protein>
    <submittedName>
        <fullName evidence="6">UDP-N-acetylmuramoyl-tripeptide--D-alanyl-D-alanine ligase</fullName>
    </submittedName>
</protein>
<evidence type="ECO:0000259" key="5">
    <source>
        <dbReference type="Pfam" id="PF08245"/>
    </source>
</evidence>
<dbReference type="AlphaFoldDB" id="A0A9D2GVT5"/>
<reference evidence="6" key="2">
    <citation type="submission" date="2021-04" db="EMBL/GenBank/DDBJ databases">
        <authorList>
            <person name="Gilroy R."/>
        </authorList>
    </citation>
    <scope>NUCLEOTIDE SEQUENCE</scope>
    <source>
        <strain evidence="6">ChiW4-1371</strain>
    </source>
</reference>
<keyword evidence="1 6" id="KW-0436">Ligase</keyword>
<dbReference type="Proteomes" id="UP000824176">
    <property type="component" value="Unassembled WGS sequence"/>
</dbReference>
<dbReference type="Gene3D" id="3.90.190.20">
    <property type="entry name" value="Mur ligase, C-terminal domain"/>
    <property type="match status" value="1"/>
</dbReference>
<dbReference type="GO" id="GO:0005524">
    <property type="term" value="F:ATP binding"/>
    <property type="evidence" value="ECO:0007669"/>
    <property type="project" value="UniProtKB-KW"/>
</dbReference>
<dbReference type="GO" id="GO:0016881">
    <property type="term" value="F:acid-amino acid ligase activity"/>
    <property type="evidence" value="ECO:0007669"/>
    <property type="project" value="InterPro"/>
</dbReference>
<dbReference type="InterPro" id="IPR036565">
    <property type="entry name" value="Mur-like_cat_sf"/>
</dbReference>
<evidence type="ECO:0000256" key="1">
    <source>
        <dbReference type="ARBA" id="ARBA00022598"/>
    </source>
</evidence>
<organism evidence="6 7">
    <name type="scientific">Candidatus Mucispirillum faecigallinarum</name>
    <dbReference type="NCBI Taxonomy" id="2838699"/>
    <lineage>
        <taxon>Bacteria</taxon>
        <taxon>Pseudomonadati</taxon>
        <taxon>Deferribacterota</taxon>
        <taxon>Deferribacteres</taxon>
        <taxon>Deferribacterales</taxon>
        <taxon>Mucispirillaceae</taxon>
        <taxon>Mucispirillum</taxon>
    </lineage>
</organism>
<evidence type="ECO:0000259" key="4">
    <source>
        <dbReference type="Pfam" id="PF01225"/>
    </source>
</evidence>
<proteinExistence type="predicted"/>
<dbReference type="SUPFAM" id="SSF53244">
    <property type="entry name" value="MurD-like peptide ligases, peptide-binding domain"/>
    <property type="match status" value="1"/>
</dbReference>
<gene>
    <name evidence="6" type="ORF">H9804_08330</name>
</gene>
<evidence type="ECO:0000313" key="7">
    <source>
        <dbReference type="Proteomes" id="UP000824176"/>
    </source>
</evidence>
<dbReference type="SUPFAM" id="SSF63418">
    <property type="entry name" value="MurE/MurF N-terminal domain"/>
    <property type="match status" value="1"/>
</dbReference>
<feature type="domain" description="Mur ligase central" evidence="5">
    <location>
        <begin position="110"/>
        <end position="291"/>
    </location>
</feature>
<keyword evidence="3" id="KW-0067">ATP-binding</keyword>
<comment type="caution">
    <text evidence="6">The sequence shown here is derived from an EMBL/GenBank/DDBJ whole genome shotgun (WGS) entry which is preliminary data.</text>
</comment>
<dbReference type="Gene3D" id="3.40.1190.10">
    <property type="entry name" value="Mur-like, catalytic domain"/>
    <property type="match status" value="1"/>
</dbReference>
<dbReference type="SUPFAM" id="SSF53623">
    <property type="entry name" value="MurD-like peptide ligases, catalytic domain"/>
    <property type="match status" value="1"/>
</dbReference>
<dbReference type="InterPro" id="IPR013221">
    <property type="entry name" value="Mur_ligase_cen"/>
</dbReference>
<dbReference type="Pfam" id="PF01225">
    <property type="entry name" value="Mur_ligase"/>
    <property type="match status" value="1"/>
</dbReference>